<dbReference type="InterPro" id="IPR030890">
    <property type="entry name" value="LP_HExxH_w_TonB"/>
</dbReference>
<protein>
    <submittedName>
        <fullName evidence="1">Zinc-binding metallopeptidase</fullName>
    </submittedName>
</protein>
<proteinExistence type="predicted"/>
<name>A0ABZ2Z8F9_9BACT</name>
<dbReference type="Gene3D" id="3.40.390.70">
    <property type="match status" value="1"/>
</dbReference>
<accession>A0ABZ2Z8F9</accession>
<dbReference type="Proteomes" id="UP001449657">
    <property type="component" value="Chromosome"/>
</dbReference>
<reference evidence="1 2" key="1">
    <citation type="submission" date="2024-03" db="EMBL/GenBank/DDBJ databases">
        <title>Chitinophaga caseinilytica sp. nov., a casein hydrolysing bacterium isolated from forest soil.</title>
        <authorList>
            <person name="Lee D.S."/>
            <person name="Han D.M."/>
            <person name="Baek J.H."/>
            <person name="Choi D.G."/>
            <person name="Jeon J.H."/>
            <person name="Jeon C.O."/>
        </authorList>
    </citation>
    <scope>NUCLEOTIDE SEQUENCE [LARGE SCALE GENOMIC DNA]</scope>
    <source>
        <strain evidence="1 2">KACC 19118</strain>
    </source>
</reference>
<dbReference type="Pfam" id="PF15890">
    <property type="entry name" value="Peptidase_Mx1"/>
    <property type="match status" value="1"/>
</dbReference>
<dbReference type="NCBIfam" id="TIGR04549">
    <property type="entry name" value="LP_HExxH_w_tonB"/>
    <property type="match status" value="1"/>
</dbReference>
<dbReference type="PROSITE" id="PS51257">
    <property type="entry name" value="PROKAR_LIPOPROTEIN"/>
    <property type="match status" value="1"/>
</dbReference>
<gene>
    <name evidence="1" type="ORF">WJU22_10025</name>
</gene>
<dbReference type="RefSeq" id="WP_341843101.1">
    <property type="nucleotide sequence ID" value="NZ_CP149792.1"/>
</dbReference>
<dbReference type="SUPFAM" id="SSF55486">
    <property type="entry name" value="Metalloproteases ('zincins'), catalytic domain"/>
    <property type="match status" value="1"/>
</dbReference>
<sequence>MKHLTISLLLLALFAGCRKDDDPGNVDNIPGLGGDDWVKGPVDTWIIDSMTTPYNMTVKYKWEQGELDPTKALVPPHEAKIIPVLSTIRRGWIKPFEDEMGALFVKRYTPKYFVLVGSSQYNMDGTITLGTAEGGRTIELYTLNDFRVNWMPGFVPGDSANVKQMFHTIQHEFGHILNQTVSYSPDYKRITVGKYTANWVNYTDNEARRRGFITAYSMSGPDEDFVEIVATMLTEGRSGFDRLVNNVTVAGGDGTQPATARALLRQKEAMVVEYYRNSWGVNFYNLQSRTRAALVALIK</sequence>
<keyword evidence="2" id="KW-1185">Reference proteome</keyword>
<dbReference type="EMBL" id="CP150096">
    <property type="protein sequence ID" value="WZN48511.1"/>
    <property type="molecule type" value="Genomic_DNA"/>
</dbReference>
<organism evidence="1 2">
    <name type="scientific">Chitinophaga caseinilytica</name>
    <dbReference type="NCBI Taxonomy" id="2267521"/>
    <lineage>
        <taxon>Bacteria</taxon>
        <taxon>Pseudomonadati</taxon>
        <taxon>Bacteroidota</taxon>
        <taxon>Chitinophagia</taxon>
        <taxon>Chitinophagales</taxon>
        <taxon>Chitinophagaceae</taxon>
        <taxon>Chitinophaga</taxon>
    </lineage>
</organism>
<evidence type="ECO:0000313" key="2">
    <source>
        <dbReference type="Proteomes" id="UP001449657"/>
    </source>
</evidence>
<evidence type="ECO:0000313" key="1">
    <source>
        <dbReference type="EMBL" id="WZN48511.1"/>
    </source>
</evidence>